<dbReference type="PANTHER" id="PTHR31580:SF6">
    <property type="entry name" value="OS02G0614600 PROTEIN"/>
    <property type="match status" value="1"/>
</dbReference>
<dbReference type="Proteomes" id="UP000032180">
    <property type="component" value="Chromosome 2"/>
</dbReference>
<feature type="compositionally biased region" description="Low complexity" evidence="4">
    <location>
        <begin position="195"/>
        <end position="207"/>
    </location>
</feature>
<evidence type="ECO:0000256" key="3">
    <source>
        <dbReference type="SAM" id="Coils"/>
    </source>
</evidence>
<dbReference type="STRING" id="77586.A0A0D9VIA9"/>
<dbReference type="Gene3D" id="1.20.5.1160">
    <property type="entry name" value="Vasodilator-stimulated phosphoprotein"/>
    <property type="match status" value="1"/>
</dbReference>
<dbReference type="AlphaFoldDB" id="A0A0D9VIA9"/>
<feature type="region of interest" description="Disordered" evidence="4">
    <location>
        <begin position="614"/>
        <end position="645"/>
    </location>
</feature>
<reference evidence="5 6" key="1">
    <citation type="submission" date="2012-08" db="EMBL/GenBank/DDBJ databases">
        <title>Oryza genome evolution.</title>
        <authorList>
            <person name="Wing R.A."/>
        </authorList>
    </citation>
    <scope>NUCLEOTIDE SEQUENCE</scope>
</reference>
<feature type="region of interest" description="Disordered" evidence="4">
    <location>
        <begin position="527"/>
        <end position="548"/>
    </location>
</feature>
<dbReference type="eggNOG" id="ENOG502QSY7">
    <property type="taxonomic scope" value="Eukaryota"/>
</dbReference>
<name>A0A0D9VIA9_9ORYZ</name>
<feature type="region of interest" description="Disordered" evidence="4">
    <location>
        <begin position="181"/>
        <end position="244"/>
    </location>
</feature>
<keyword evidence="6" id="KW-1185">Reference proteome</keyword>
<comment type="similarity">
    <text evidence="1">Belongs to the FPP family.</text>
</comment>
<evidence type="ECO:0000313" key="6">
    <source>
        <dbReference type="Proteomes" id="UP000032180"/>
    </source>
</evidence>
<organism evidence="5 6">
    <name type="scientific">Leersia perrieri</name>
    <dbReference type="NCBI Taxonomy" id="77586"/>
    <lineage>
        <taxon>Eukaryota</taxon>
        <taxon>Viridiplantae</taxon>
        <taxon>Streptophyta</taxon>
        <taxon>Embryophyta</taxon>
        <taxon>Tracheophyta</taxon>
        <taxon>Spermatophyta</taxon>
        <taxon>Magnoliopsida</taxon>
        <taxon>Liliopsida</taxon>
        <taxon>Poales</taxon>
        <taxon>Poaceae</taxon>
        <taxon>BOP clade</taxon>
        <taxon>Oryzoideae</taxon>
        <taxon>Oryzeae</taxon>
        <taxon>Oryzinae</taxon>
        <taxon>Leersia</taxon>
    </lineage>
</organism>
<dbReference type="Gramene" id="LPERR02G19600.1">
    <property type="protein sequence ID" value="LPERR02G19600.1"/>
    <property type="gene ID" value="LPERR02G19600"/>
</dbReference>
<evidence type="ECO:0008006" key="7">
    <source>
        <dbReference type="Google" id="ProtNLM"/>
    </source>
</evidence>
<dbReference type="Pfam" id="PF05911">
    <property type="entry name" value="FPP"/>
    <property type="match status" value="3"/>
</dbReference>
<dbReference type="InterPro" id="IPR008587">
    <property type="entry name" value="FPP_plant"/>
</dbReference>
<evidence type="ECO:0000256" key="1">
    <source>
        <dbReference type="ARBA" id="ARBA00005921"/>
    </source>
</evidence>
<reference evidence="6" key="2">
    <citation type="submission" date="2013-12" db="EMBL/GenBank/DDBJ databases">
        <authorList>
            <person name="Yu Y."/>
            <person name="Lee S."/>
            <person name="de Baynast K."/>
            <person name="Wissotski M."/>
            <person name="Liu L."/>
            <person name="Talag J."/>
            <person name="Goicoechea J."/>
            <person name="Angelova A."/>
            <person name="Jetty R."/>
            <person name="Kudrna D."/>
            <person name="Golser W."/>
            <person name="Rivera L."/>
            <person name="Zhang J."/>
            <person name="Wing R."/>
        </authorList>
    </citation>
    <scope>NUCLEOTIDE SEQUENCE</scope>
</reference>
<evidence type="ECO:0000313" key="5">
    <source>
        <dbReference type="EnsemblPlants" id="LPERR02G19600.1"/>
    </source>
</evidence>
<accession>A0A0D9VIA9</accession>
<protein>
    <recommendedName>
        <fullName evidence="7">Filament-like plant protein 7</fullName>
    </recommendedName>
</protein>
<feature type="region of interest" description="Disordered" evidence="4">
    <location>
        <begin position="677"/>
        <end position="801"/>
    </location>
</feature>
<keyword evidence="2 3" id="KW-0175">Coiled coil</keyword>
<evidence type="ECO:0000256" key="4">
    <source>
        <dbReference type="SAM" id="MobiDB-lite"/>
    </source>
</evidence>
<feature type="compositionally biased region" description="Basic and acidic residues" evidence="4">
    <location>
        <begin position="769"/>
        <end position="779"/>
    </location>
</feature>
<reference evidence="5" key="3">
    <citation type="submission" date="2015-04" db="UniProtKB">
        <authorList>
            <consortium name="EnsemblPlants"/>
        </authorList>
    </citation>
    <scope>IDENTIFICATION</scope>
</reference>
<dbReference type="EnsemblPlants" id="LPERR02G19600.1">
    <property type="protein sequence ID" value="LPERR02G19600.1"/>
    <property type="gene ID" value="LPERR02G19600"/>
</dbReference>
<feature type="region of interest" description="Disordered" evidence="4">
    <location>
        <begin position="351"/>
        <end position="391"/>
    </location>
</feature>
<sequence length="801" mass="87579">MSEMEGALRSCMEQLLIAREEREQIIVEAASEISSEKKKARELQRKLDAANKKAAKLAAENSSLAKALDAKDAAIAELRQSKSASDGELAGARAKLEAAQKQSASLEYEVRMLQKELEIRSQEREYDLQSVDASRRQQEESHRKVALLEAECQRLRAMVRKRLPGPAAIAKMRDEVEHLATPAPGATPRRPRPVTPMSPRSVSATPMTPRPMTPMSSSVGRPLSSAGRPMTPRRAATPERDAAARQLRAVEEENKALKQTLAKRDAELQFVQMKYADEACKLSVLQRQLSELSEENKQLTDAHGQTESWASALISELEQFRAAKQKGQGGVASEKSLLDDFAEIERLEMASGGQGLRPPGASPKKAHSQSISSEKNGKDGGLENGTVSNGQPEWVQDMCKLVMNKHETSGENIDTILEGITRALDQSAIQEKGDDMNGLYDWTRVKEMVFSLTEKITSIVGISAESNVASSEQLLLDRSEFSARLEHLVHICHDLLDGKANLEKFVHEVCLVLEYIVSQYKNTSVQQQSGTVDKNMEDSDGDGDESLINMNGGCDIKSPESAAALDTDIQTKAQKESIQSVECQKLDLIVVNQEENQLDEELTRVILDQSEKFSHENNSTSCEIESPPAHQSAEGLPENEGKQLISSSDISAAAEKLAECQETITNLSRQLRALKSPAVSGNLDSSVSNSRPSSDKSDYKPQSLACILAEGEDSGTEGSSSPATKKVNSKKEPDAASRKSISQDGNANAALEAVQEELKQTIVHPMLPESKKESISADAKKKRRSPSLLGRIMFRKKVEGS</sequence>
<dbReference type="PANTHER" id="PTHR31580">
    <property type="entry name" value="FILAMENT-LIKE PLANT PROTEIN 4"/>
    <property type="match status" value="1"/>
</dbReference>
<evidence type="ECO:0000256" key="2">
    <source>
        <dbReference type="ARBA" id="ARBA00023054"/>
    </source>
</evidence>
<proteinExistence type="inferred from homology"/>
<dbReference type="HOGENOM" id="CLU_008957_1_0_1"/>
<feature type="coiled-coil region" evidence="3">
    <location>
        <begin position="26"/>
        <end position="116"/>
    </location>
</feature>